<feature type="domain" description="Bacterial Ig-like" evidence="2">
    <location>
        <begin position="360"/>
        <end position="438"/>
    </location>
</feature>
<dbReference type="InterPro" id="IPR013783">
    <property type="entry name" value="Ig-like_fold"/>
</dbReference>
<feature type="compositionally biased region" description="Basic and acidic residues" evidence="1">
    <location>
        <begin position="97"/>
        <end position="110"/>
    </location>
</feature>
<evidence type="ECO:0000313" key="4">
    <source>
        <dbReference type="Proteomes" id="UP000199365"/>
    </source>
</evidence>
<dbReference type="EMBL" id="FNKX01000002">
    <property type="protein sequence ID" value="SDR55827.1"/>
    <property type="molecule type" value="Genomic_DNA"/>
</dbReference>
<feature type="domain" description="Bacterial Ig-like" evidence="2">
    <location>
        <begin position="152"/>
        <end position="230"/>
    </location>
</feature>
<feature type="domain" description="Bacterial Ig-like" evidence="2">
    <location>
        <begin position="48"/>
        <end position="126"/>
    </location>
</feature>
<feature type="region of interest" description="Disordered" evidence="1">
    <location>
        <begin position="1"/>
        <end position="481"/>
    </location>
</feature>
<dbReference type="NCBIfam" id="NF033510">
    <property type="entry name" value="Ca_tandemer"/>
    <property type="match status" value="11"/>
</dbReference>
<feature type="domain" description="Bacterial Ig-like" evidence="2">
    <location>
        <begin position="879"/>
        <end position="958"/>
    </location>
</feature>
<evidence type="ECO:0000313" key="3">
    <source>
        <dbReference type="EMBL" id="SDR55827.1"/>
    </source>
</evidence>
<feature type="region of interest" description="Disordered" evidence="1">
    <location>
        <begin position="874"/>
        <end position="897"/>
    </location>
</feature>
<dbReference type="Gene3D" id="3.30.420.430">
    <property type="match status" value="10"/>
</dbReference>
<feature type="region of interest" description="Disordered" evidence="1">
    <location>
        <begin position="770"/>
        <end position="794"/>
    </location>
</feature>
<feature type="domain" description="Bacterial Ig-like" evidence="2">
    <location>
        <begin position="984"/>
        <end position="1065"/>
    </location>
</feature>
<dbReference type="InterPro" id="IPR044016">
    <property type="entry name" value="Big_13"/>
</dbReference>
<feature type="domain" description="Bacterial Ig-like" evidence="2">
    <location>
        <begin position="672"/>
        <end position="750"/>
    </location>
</feature>
<protein>
    <recommendedName>
        <fullName evidence="2">Bacterial Ig-like domain-containing protein</fullName>
    </recommendedName>
</protein>
<feature type="region of interest" description="Disordered" evidence="1">
    <location>
        <begin position="1193"/>
        <end position="1217"/>
    </location>
</feature>
<reference evidence="4" key="1">
    <citation type="submission" date="2016-10" db="EMBL/GenBank/DDBJ databases">
        <authorList>
            <person name="Varghese N."/>
            <person name="Submissions S."/>
        </authorList>
    </citation>
    <scope>NUCLEOTIDE SEQUENCE [LARGE SCALE GENOMIC DNA]</scope>
    <source>
        <strain evidence="4">DUS833</strain>
    </source>
</reference>
<evidence type="ECO:0000259" key="2">
    <source>
        <dbReference type="Pfam" id="PF19077"/>
    </source>
</evidence>
<evidence type="ECO:0000256" key="1">
    <source>
        <dbReference type="SAM" id="MobiDB-lite"/>
    </source>
</evidence>
<dbReference type="Gene3D" id="2.60.40.10">
    <property type="entry name" value="Immunoglobulins"/>
    <property type="match status" value="1"/>
</dbReference>
<feature type="region of interest" description="Disordered" evidence="1">
    <location>
        <begin position="628"/>
        <end position="688"/>
    </location>
</feature>
<keyword evidence="4" id="KW-1185">Reference proteome</keyword>
<dbReference type="Proteomes" id="UP000199365">
    <property type="component" value="Unassembled WGS sequence"/>
</dbReference>
<name>A0A1H1K1K4_9BURK</name>
<accession>A0A1H1K1K4</accession>
<feature type="domain" description="Bacterial Ig-like" evidence="2">
    <location>
        <begin position="568"/>
        <end position="646"/>
    </location>
</feature>
<dbReference type="Pfam" id="PF19077">
    <property type="entry name" value="Big_13"/>
    <property type="match status" value="12"/>
</dbReference>
<feature type="compositionally biased region" description="Basic and acidic residues" evidence="1">
    <location>
        <begin position="409"/>
        <end position="422"/>
    </location>
</feature>
<dbReference type="STRING" id="157910.SAMN05445850_6183"/>
<feature type="domain" description="Bacterial Ig-like" evidence="2">
    <location>
        <begin position="1198"/>
        <end position="1278"/>
    </location>
</feature>
<sequence length="1659" mass="172970">MERDPAGNESGPSDPRTVIVDTTPPGKPSIVEVIDDEGPVQGPVGNGESTDDTTPTLVGEGEPGDTIIVIDNGTPVGETTVDEEGNWSFTPETPLEEGEHQFTVVERDPAGNESGPSDPWTVIVDTTPPGKPSIGEVIDDEGPIQGPVGNGESTDDTTPTLVGEGEPGDTIIVIDNGTPVGEATVDEEGNWSFTPETPLEEGEHEFTVVERDPAGNESGPSDPRTVIVDTTPPGKPSIVEVIDDEGPVQGPVGNGESTDDTTPTLVGKGEPGDTIVVIDNGTPIGETTVDEEGNWSFTPETPLEEGEHEFTVVERDPAGNESGPSDPRTVIVDTTPPGKPSIVEVIDDEGPVQGPVGNGESTDDTTPTLVGEGEPGDTIIVIDNGTPIGETTVDEEGNWSFTPETPLEEGEHQFTVVERDPAGNESEPSDPRTVIVDTTPPGKPSIVEVIDDEGPVQGPVGNGESTDDTTPTLVGKGEPGDTIVVIDNGTPIGETTVDEEGNWSFTPETPLEEGEHQFTVVERDPAGNESGPSDPRTVIVDTTPPGKPSIVEVIDDEGPVQGPVGNGESTDDTTPTLVGEGEPGDTIIVIDNGTPIGETTVDEEGNWSFTPETPLEEGEHQFTVVERDPAGNESGPSDPRTVIVDTTPPGKPSIVEVIDDEGPVQGPVGNGESTDDTTPTLVGEGEPGDTIIVIDNGTPIGETTVDEEGNWSFTPETPLEEGEHQFTVVERDSAGNESGPSDPWTVIVDTTPPGKPSIDEVIDDEGPIQGPVGNGESTDDTTPTLVGEGEPGDTIIVIDNGTPIGETTVDEEGNWSFTPETPLGEGEHEFTVVERDPAGNESGPSDPWTVIVDTTPPGKPSIDEVIDDEGPIQGPVGNGESTDDTTPTLVGEGEPGDTIIVIDNGTPIGETTVDEEGNWSFTPETPLEEGEHQFTVVERDPAGNESGPSDPWTVIVDTTPPGKPSIDEVIDDVGPTQGPVGNGASTDDTTPTLEGIWGRCEPGNTIIVIDNGTPIGETTVDEEGNWSFTPETPLEEGEHEFTVVERDPAGNESRPSEPHVVIIDTTVPALVLKAPEVPEMADGVIDATEASDGTWVLIPAYTGMVAGDVITIDWNGKSYEHVVGAVDVLTGIKVKIPADDLIGQDTAFDISYTVTDAAGHVSSPSPTTHVRIYTMGPDKPEIDEVIDDVGPVQGPVDNGESTDDTTPTLVGKGEPGDTIIVIDNGTPIGETEVDEDGNWSFTPDTPLGEGEHEFTVVERDPAGNESKPSDPHVVIVDTVAPTAEASITYMGKDSGMDSGDFLTNDGSAGRLIMGELTTELAANERVQVSVDGGKTWQDAMVDNKGSWVFQDNTAHNASWTIQTRVVDTAGNIGKVASQNVTLDTIAPSSILGVSYDMVGEIGRLTVTLSPSAMAGDTLLVAVGDVRFHIYVTSSDIARGSASVEMTSGAIAAIESGAAYGVAVMDAAGNSSNYIVGESGTSIETEQLHVVNPGTLLSGREPFDTYVGTDANTVFTVDDVNEVMDAGFIFGNGGLDTLKLAGAGQTLDLGKVSFVVSSIEVFDITGTGNNTLKLSLGDVLEQGGKDLFIADGRTQVMVKGDAGDKVELSDLLPDGGDIGDWTQQSGNTTVGGIEYDVFYHSGLNAVLLVQHGVETVLNNH</sequence>
<organism evidence="3 4">
    <name type="scientific">Paraburkholderia tuberum</name>
    <dbReference type="NCBI Taxonomy" id="157910"/>
    <lineage>
        <taxon>Bacteria</taxon>
        <taxon>Pseudomonadati</taxon>
        <taxon>Pseudomonadota</taxon>
        <taxon>Betaproteobacteria</taxon>
        <taxon>Burkholderiales</taxon>
        <taxon>Burkholderiaceae</taxon>
        <taxon>Paraburkholderia</taxon>
    </lineage>
</organism>
<feature type="compositionally biased region" description="Basic and acidic residues" evidence="1">
    <location>
        <begin position="308"/>
        <end position="318"/>
    </location>
</feature>
<feature type="region of interest" description="Disordered" evidence="1">
    <location>
        <begin position="524"/>
        <end position="585"/>
    </location>
</feature>
<proteinExistence type="predicted"/>
<feature type="compositionally biased region" description="Basic and acidic residues" evidence="1">
    <location>
        <begin position="204"/>
        <end position="214"/>
    </location>
</feature>
<feature type="domain" description="Bacterial Ig-like" evidence="2">
    <location>
        <begin position="464"/>
        <end position="542"/>
    </location>
</feature>
<feature type="domain" description="Bacterial Ig-like" evidence="2">
    <location>
        <begin position="775"/>
        <end position="854"/>
    </location>
</feature>
<feature type="domain" description="Bacterial Ig-like" evidence="2">
    <location>
        <begin position="1290"/>
        <end position="1384"/>
    </location>
</feature>
<gene>
    <name evidence="3" type="ORF">SAMN05445850_6183</name>
</gene>
<feature type="domain" description="Bacterial Ig-like" evidence="2">
    <location>
        <begin position="256"/>
        <end position="334"/>
    </location>
</feature>